<dbReference type="SUPFAM" id="SSF48557">
    <property type="entry name" value="L-aspartase-like"/>
    <property type="match status" value="1"/>
</dbReference>
<dbReference type="PANTHER" id="PTHR11444">
    <property type="entry name" value="ASPARTATEAMMONIA/ARGININOSUCCINATE/ADENYLOSUCCINATE LYASE"/>
    <property type="match status" value="1"/>
</dbReference>
<dbReference type="FunFam" id="1.10.275.10:FF:000001">
    <property type="entry name" value="Fumarate hydratase, mitochondrial"/>
    <property type="match status" value="1"/>
</dbReference>
<dbReference type="FunFam" id="1.10.40.30:FF:000002">
    <property type="entry name" value="Fumarate hydratase class II"/>
    <property type="match status" value="1"/>
</dbReference>
<feature type="active site" description="Proton donor/acceptor" evidence="6">
    <location>
        <position position="184"/>
    </location>
</feature>
<gene>
    <name evidence="6" type="primary">fumC</name>
    <name evidence="9" type="ORF">HMPREF9238_00724</name>
</gene>
<dbReference type="AlphaFoldDB" id="A0A9W5REB0"/>
<keyword evidence="10" id="KW-1185">Reference proteome</keyword>
<feature type="binding site" evidence="6">
    <location>
        <position position="183"/>
    </location>
    <ligand>
        <name>substrate</name>
    </ligand>
</feature>
<protein>
    <recommendedName>
        <fullName evidence="6">Fumarate hydratase class II</fullName>
        <shortName evidence="6">Fumarase C</shortName>
        <ecNumber evidence="6">4.2.1.2</ecNumber>
    </recommendedName>
    <alternativeName>
        <fullName evidence="6">Aerobic fumarase</fullName>
    </alternativeName>
    <alternativeName>
        <fullName evidence="6">Iron-independent fumarase</fullName>
    </alternativeName>
</protein>
<organism evidence="9 10">
    <name type="scientific">Gleimia europaea ACS-120-V-Col10b</name>
    <dbReference type="NCBI Taxonomy" id="883069"/>
    <lineage>
        <taxon>Bacteria</taxon>
        <taxon>Bacillati</taxon>
        <taxon>Actinomycetota</taxon>
        <taxon>Actinomycetes</taxon>
        <taxon>Actinomycetales</taxon>
        <taxon>Actinomycetaceae</taxon>
        <taxon>Gleimia</taxon>
    </lineage>
</organism>
<dbReference type="InterPro" id="IPR005677">
    <property type="entry name" value="Fum_hydII"/>
</dbReference>
<dbReference type="NCBIfam" id="NF008909">
    <property type="entry name" value="PRK12273.1"/>
    <property type="match status" value="1"/>
</dbReference>
<dbReference type="InterPro" id="IPR024083">
    <property type="entry name" value="Fumarase/histidase_N"/>
</dbReference>
<evidence type="ECO:0000256" key="6">
    <source>
        <dbReference type="HAMAP-Rule" id="MF_00743"/>
    </source>
</evidence>
<comment type="similarity">
    <text evidence="2 6">Belongs to the class-II fumarase/aspartase family. Fumarase subfamily.</text>
</comment>
<keyword evidence="3 6" id="KW-0963">Cytoplasm</keyword>
<feature type="binding site" evidence="6">
    <location>
        <position position="315"/>
    </location>
    <ligand>
        <name>substrate</name>
    </ligand>
</feature>
<dbReference type="Pfam" id="PF10415">
    <property type="entry name" value="FumaraseC_C"/>
    <property type="match status" value="1"/>
</dbReference>
<dbReference type="InterPro" id="IPR022761">
    <property type="entry name" value="Fumarate_lyase_N"/>
</dbReference>
<dbReference type="InterPro" id="IPR020557">
    <property type="entry name" value="Fumarate_lyase_CS"/>
</dbReference>
<dbReference type="PRINTS" id="PR00145">
    <property type="entry name" value="ARGSUCLYASE"/>
</dbReference>
<reference evidence="9 10" key="1">
    <citation type="submission" date="2013-05" db="EMBL/GenBank/DDBJ databases">
        <title>The Genome Sequence of Actinomyces europaeus ACS-120-V-COL10B.</title>
        <authorList>
            <consortium name="The Broad Institute Genomics Platform"/>
            <person name="Earl A."/>
            <person name="Ward D."/>
            <person name="Feldgarden M."/>
            <person name="Gevers D."/>
            <person name="Saerens B."/>
            <person name="Vaneechoutte M."/>
            <person name="Walker B."/>
            <person name="Young S."/>
            <person name="Zeng Q."/>
            <person name="Gargeya S."/>
            <person name="Fitzgerald M."/>
            <person name="Haas B."/>
            <person name="Abouelleil A."/>
            <person name="Allen A.W."/>
            <person name="Alvarado L."/>
            <person name="Arachchi H.M."/>
            <person name="Berlin A.M."/>
            <person name="Chapman S.B."/>
            <person name="Gainer-Dewar J."/>
            <person name="Goldberg J."/>
            <person name="Griggs A."/>
            <person name="Gujja S."/>
            <person name="Hansen M."/>
            <person name="Howarth C."/>
            <person name="Imamovic A."/>
            <person name="Ireland A."/>
            <person name="Larimer J."/>
            <person name="McCowan C."/>
            <person name="Murphy C."/>
            <person name="Pearson M."/>
            <person name="Poon T.W."/>
            <person name="Priest M."/>
            <person name="Roberts A."/>
            <person name="Saif S."/>
            <person name="Shea T."/>
            <person name="Sisk P."/>
            <person name="Sykes S."/>
            <person name="Wortman J."/>
            <person name="Nusbaum C."/>
            <person name="Birren B."/>
        </authorList>
    </citation>
    <scope>NUCLEOTIDE SEQUENCE [LARGE SCALE GENOMIC DNA]</scope>
    <source>
        <strain evidence="9 10">ACS-120-V-Col10b</strain>
    </source>
</reference>
<feature type="domain" description="Fumarate lyase N-terminal" evidence="7">
    <location>
        <begin position="14"/>
        <end position="338"/>
    </location>
</feature>
<dbReference type="InterPro" id="IPR018951">
    <property type="entry name" value="Fumarase_C_C"/>
</dbReference>
<dbReference type="RefSeq" id="WP_016444080.1">
    <property type="nucleotide sequence ID" value="NZ_KE150266.1"/>
</dbReference>
<comment type="miscellaneous">
    <text evidence="6">There are 2 substrate-binding sites: the catalytic A site, and the non-catalytic B site that may play a role in the transfer of substrate or product between the active site and the solvent. Alternatively, the B site may bind allosteric effectors.</text>
</comment>
<dbReference type="Gene3D" id="1.10.275.10">
    <property type="entry name" value="Fumarase/aspartase (N-terminal domain)"/>
    <property type="match status" value="1"/>
</dbReference>
<evidence type="ECO:0000256" key="2">
    <source>
        <dbReference type="ARBA" id="ARBA00009084"/>
    </source>
</evidence>
<keyword evidence="4 6" id="KW-0816">Tricarboxylic acid cycle</keyword>
<dbReference type="EMBL" id="AGWN01000001">
    <property type="protein sequence ID" value="EPD30968.1"/>
    <property type="molecule type" value="Genomic_DNA"/>
</dbReference>
<name>A0A9W5REB0_9ACTO</name>
<dbReference type="CDD" id="cd01362">
    <property type="entry name" value="Fumarase_classII"/>
    <property type="match status" value="1"/>
</dbReference>
<evidence type="ECO:0000256" key="1">
    <source>
        <dbReference type="ARBA" id="ARBA00001494"/>
    </source>
</evidence>
<feature type="binding site" evidence="6">
    <location>
        <begin position="135"/>
        <end position="137"/>
    </location>
    <ligand>
        <name>substrate</name>
    </ligand>
</feature>
<dbReference type="HAMAP" id="MF_00743">
    <property type="entry name" value="FumaraseC"/>
    <property type="match status" value="1"/>
</dbReference>
<comment type="function">
    <text evidence="6">Involved in the TCA cycle. Catalyzes the stereospecific interconversion of fumarate to L-malate.</text>
</comment>
<comment type="pathway">
    <text evidence="6">Carbohydrate metabolism; tricarboxylic acid cycle; (S)-malate from fumarate: step 1/1.</text>
</comment>
<dbReference type="EC" id="4.2.1.2" evidence="6"/>
<dbReference type="GO" id="GO:0004333">
    <property type="term" value="F:fumarate hydratase activity"/>
    <property type="evidence" value="ECO:0007669"/>
    <property type="project" value="UniProtKB-UniRule"/>
</dbReference>
<dbReference type="Gene3D" id="1.10.40.30">
    <property type="entry name" value="Fumarase/aspartase (C-terminal domain)"/>
    <property type="match status" value="1"/>
</dbReference>
<dbReference type="OrthoDB" id="9802809at2"/>
<comment type="subunit">
    <text evidence="6">Homotetramer.</text>
</comment>
<dbReference type="Pfam" id="PF00206">
    <property type="entry name" value="Lyase_1"/>
    <property type="match status" value="1"/>
</dbReference>
<feature type="active site" evidence="6">
    <location>
        <position position="314"/>
    </location>
</feature>
<dbReference type="GO" id="GO:0005737">
    <property type="term" value="C:cytoplasm"/>
    <property type="evidence" value="ECO:0007669"/>
    <property type="project" value="UniProtKB-SubCell"/>
</dbReference>
<dbReference type="InterPro" id="IPR008948">
    <property type="entry name" value="L-Aspartase-like"/>
</dbReference>
<feature type="binding site" evidence="6">
    <location>
        <begin position="100"/>
        <end position="102"/>
    </location>
    <ligand>
        <name>substrate</name>
    </ligand>
</feature>
<comment type="catalytic activity">
    <reaction evidence="6">
        <text>(S)-malate = fumarate + H2O</text>
        <dbReference type="Rhea" id="RHEA:12460"/>
        <dbReference type="ChEBI" id="CHEBI:15377"/>
        <dbReference type="ChEBI" id="CHEBI:15589"/>
        <dbReference type="ChEBI" id="CHEBI:29806"/>
        <dbReference type="EC" id="4.2.1.2"/>
    </reaction>
</comment>
<evidence type="ECO:0000256" key="4">
    <source>
        <dbReference type="ARBA" id="ARBA00022532"/>
    </source>
</evidence>
<feature type="binding site" description="in site B" evidence="6">
    <location>
        <begin position="125"/>
        <end position="128"/>
    </location>
    <ligand>
        <name>substrate</name>
    </ligand>
</feature>
<dbReference type="PRINTS" id="PR00149">
    <property type="entry name" value="FUMRATELYASE"/>
</dbReference>
<comment type="subcellular location">
    <subcellularLocation>
        <location evidence="6">Cytoplasm</location>
    </subcellularLocation>
</comment>
<feature type="binding site" evidence="6">
    <location>
        <begin position="320"/>
        <end position="322"/>
    </location>
    <ligand>
        <name>substrate</name>
    </ligand>
</feature>
<feature type="domain" description="Fumarase C C-terminal" evidence="8">
    <location>
        <begin position="404"/>
        <end position="462"/>
    </location>
</feature>
<proteinExistence type="inferred from homology"/>
<sequence>MTEIEYRIEHDTMGEVRVPKNALYAAQTQRAVENFPISGRGLSDHHIAALGQVKRAAAIANLELGVIDQATSDAIREAAEEVIAGKHDGEFPIDVFQTGSGTSSNMNTNEVISTLATRIKGDKVHPNDHVNASQSSNDVFPTSIHIAAAQAVDEVLLPGLETLAKSLEAKAEEYKDVVKSGRTHLMDATPIMLGQEFSGYATQIRYGIDRVHAALPRLYELPLGGTAVGTGINTPAGFSQRVIELIAENTGLPFKEASNHFEAQAAQDSLVELSGVLRTIAVSLTKIANDLRWMGSGPRTGIGELHLPDLQPGSSIMPGKVNPVVPEATVMVAAQVIGNDAAIAFAGAQGNFDLLVMLPVMARNILESINIVGNVCTVLAKRTVDGLIANVERCKELAESSPSIVTPLNRIIGYENAAKIAKHSVAAGITVREAVIDLGFVERGEITEAQLDEALDVASMTHPKAN</sequence>
<evidence type="ECO:0000256" key="3">
    <source>
        <dbReference type="ARBA" id="ARBA00022490"/>
    </source>
</evidence>
<dbReference type="PANTHER" id="PTHR11444:SF22">
    <property type="entry name" value="FUMARATE HYDRATASE CLASS II"/>
    <property type="match status" value="1"/>
</dbReference>
<dbReference type="Gene3D" id="1.20.200.10">
    <property type="entry name" value="Fumarase/aspartase (Central domain)"/>
    <property type="match status" value="1"/>
</dbReference>
<evidence type="ECO:0000259" key="7">
    <source>
        <dbReference type="Pfam" id="PF00206"/>
    </source>
</evidence>
<accession>A0A9W5REB0</accession>
<comment type="caution">
    <text evidence="9">The sequence shown here is derived from an EMBL/GenBank/DDBJ whole genome shotgun (WGS) entry which is preliminary data.</text>
</comment>
<dbReference type="GO" id="GO:0006106">
    <property type="term" value="P:fumarate metabolic process"/>
    <property type="evidence" value="ECO:0007669"/>
    <property type="project" value="InterPro"/>
</dbReference>
<comment type="catalytic activity">
    <reaction evidence="1">
        <text>L-aspartate = fumarate + NH4(+)</text>
        <dbReference type="Rhea" id="RHEA:16601"/>
        <dbReference type="ChEBI" id="CHEBI:28938"/>
        <dbReference type="ChEBI" id="CHEBI:29806"/>
        <dbReference type="ChEBI" id="CHEBI:29991"/>
        <dbReference type="EC" id="4.3.1.1"/>
    </reaction>
</comment>
<dbReference type="Proteomes" id="UP000014387">
    <property type="component" value="Unassembled WGS sequence"/>
</dbReference>
<dbReference type="FunFam" id="1.20.200.10:FF:000001">
    <property type="entry name" value="Fumarate hydratase, mitochondrial"/>
    <property type="match status" value="1"/>
</dbReference>
<dbReference type="GO" id="GO:0006099">
    <property type="term" value="P:tricarboxylic acid cycle"/>
    <property type="evidence" value="ECO:0007669"/>
    <property type="project" value="UniProtKB-UniRule"/>
</dbReference>
<feature type="site" description="Important for catalytic activity" evidence="6">
    <location>
        <position position="327"/>
    </location>
</feature>
<dbReference type="PROSITE" id="PS00163">
    <property type="entry name" value="FUMARATE_LYASES"/>
    <property type="match status" value="1"/>
</dbReference>
<dbReference type="InterPro" id="IPR000362">
    <property type="entry name" value="Fumarate_lyase_fam"/>
</dbReference>
<evidence type="ECO:0000313" key="9">
    <source>
        <dbReference type="EMBL" id="EPD30968.1"/>
    </source>
</evidence>
<evidence type="ECO:0000313" key="10">
    <source>
        <dbReference type="Proteomes" id="UP000014387"/>
    </source>
</evidence>
<dbReference type="GO" id="GO:0008797">
    <property type="term" value="F:aspartate ammonia-lyase activity"/>
    <property type="evidence" value="ECO:0007669"/>
    <property type="project" value="UniProtKB-EC"/>
</dbReference>
<evidence type="ECO:0000256" key="5">
    <source>
        <dbReference type="ARBA" id="ARBA00023239"/>
    </source>
</evidence>
<evidence type="ECO:0000259" key="8">
    <source>
        <dbReference type="Pfam" id="PF10415"/>
    </source>
</evidence>
<keyword evidence="5 6" id="KW-0456">Lyase</keyword>